<proteinExistence type="predicted"/>
<sequence length="536" mass="60291">MKCIPLIIGMIVCAPIAVNGDGDQFLCFHTFIKNIRMCESTFIRDLRYPKYKPMESYQSRNYCCAFRHLKDCIAKHVGDKCGDTQMRQLVDIYIQDEKRDKKIATTPGDCDDYQGFRGAVLCQQGWLLIAEVIGLGIIFLVFVSAVVIKLWQLREYCRGQALLSSHFSHHFLHTYHHNVITKTVFTTRTLTMKCSSLSITLIISVAMSVVVTAIYLNDLHKQVSSTNCTVMSGTKLLKCGGNFIRELQELGLYKARGDCCAINHLKTCIVDNVDNCGDRKDEVVDQLVSSVVDTVKDISVSSGDCDLFTGYVGTVLCQPDWLLIVKAIVYLVIASAVVAFHHFLHTYQHNVITKTVFTTRTLTMKCSPLIIAMIICALIGVNGLFDNYDLDLMEVFKGAVTKVRCATTSMTYIRMCGNTFIHEIRHSEYRTRGYCCALKHLKDCIVEHVGDKCGDTEMRQLADHFFKRAKTIATPSGHCGDYRGVGGAVLCQPDWLLIAEAIGLGIVFLAIVSAMVIVCWVSRDSFRWYLQQWCRI</sequence>
<dbReference type="PANTHER" id="PTHR33964">
    <property type="entry name" value="RE45066P-RELATED"/>
    <property type="match status" value="1"/>
</dbReference>
<keyword evidence="2" id="KW-0732">Signal</keyword>
<dbReference type="EMBL" id="CAJPVJ010002641">
    <property type="protein sequence ID" value="CAG2166589.1"/>
    <property type="molecule type" value="Genomic_DNA"/>
</dbReference>
<keyword evidence="1" id="KW-0472">Membrane</keyword>
<evidence type="ECO:0000313" key="4">
    <source>
        <dbReference type="Proteomes" id="UP000728032"/>
    </source>
</evidence>
<name>A0A7R9QK31_9ACAR</name>
<evidence type="ECO:0000313" key="3">
    <source>
        <dbReference type="EMBL" id="CAD7647152.1"/>
    </source>
</evidence>
<protein>
    <submittedName>
        <fullName evidence="3">Uncharacterized protein</fullName>
    </submittedName>
</protein>
<organism evidence="3">
    <name type="scientific">Oppiella nova</name>
    <dbReference type="NCBI Taxonomy" id="334625"/>
    <lineage>
        <taxon>Eukaryota</taxon>
        <taxon>Metazoa</taxon>
        <taxon>Ecdysozoa</taxon>
        <taxon>Arthropoda</taxon>
        <taxon>Chelicerata</taxon>
        <taxon>Arachnida</taxon>
        <taxon>Acari</taxon>
        <taxon>Acariformes</taxon>
        <taxon>Sarcoptiformes</taxon>
        <taxon>Oribatida</taxon>
        <taxon>Brachypylina</taxon>
        <taxon>Oppioidea</taxon>
        <taxon>Oppiidae</taxon>
        <taxon>Oppiella</taxon>
    </lineage>
</organism>
<dbReference type="EMBL" id="OC917466">
    <property type="protein sequence ID" value="CAD7647152.1"/>
    <property type="molecule type" value="Genomic_DNA"/>
</dbReference>
<keyword evidence="1" id="KW-1133">Transmembrane helix</keyword>
<gene>
    <name evidence="3" type="ORF">ONB1V03_LOCUS6104</name>
</gene>
<feature type="transmembrane region" description="Helical" evidence="1">
    <location>
        <begin position="495"/>
        <end position="521"/>
    </location>
</feature>
<keyword evidence="4" id="KW-1185">Reference proteome</keyword>
<reference evidence="3" key="1">
    <citation type="submission" date="2020-11" db="EMBL/GenBank/DDBJ databases">
        <authorList>
            <person name="Tran Van P."/>
        </authorList>
    </citation>
    <scope>NUCLEOTIDE SEQUENCE</scope>
</reference>
<feature type="transmembrane region" description="Helical" evidence="1">
    <location>
        <begin position="126"/>
        <end position="148"/>
    </location>
</feature>
<feature type="transmembrane region" description="Helical" evidence="1">
    <location>
        <begin position="321"/>
        <end position="345"/>
    </location>
</feature>
<feature type="signal peptide" evidence="2">
    <location>
        <begin position="1"/>
        <end position="20"/>
    </location>
</feature>
<accession>A0A7R9QK31</accession>
<feature type="transmembrane region" description="Helical" evidence="1">
    <location>
        <begin position="366"/>
        <end position="385"/>
    </location>
</feature>
<feature type="chain" id="PRO_5036403803" evidence="2">
    <location>
        <begin position="21"/>
        <end position="536"/>
    </location>
</feature>
<dbReference type="AlphaFoldDB" id="A0A7R9QK31"/>
<evidence type="ECO:0000256" key="1">
    <source>
        <dbReference type="SAM" id="Phobius"/>
    </source>
</evidence>
<evidence type="ECO:0000256" key="2">
    <source>
        <dbReference type="SAM" id="SignalP"/>
    </source>
</evidence>
<feature type="transmembrane region" description="Helical" evidence="1">
    <location>
        <begin position="197"/>
        <end position="216"/>
    </location>
</feature>
<dbReference type="PANTHER" id="PTHR33964:SF1">
    <property type="entry name" value="RE45066P"/>
    <property type="match status" value="1"/>
</dbReference>
<keyword evidence="1" id="KW-0812">Transmembrane</keyword>
<dbReference type="Proteomes" id="UP000728032">
    <property type="component" value="Unassembled WGS sequence"/>
</dbReference>